<keyword evidence="4 5" id="KW-0472">Membrane</keyword>
<accession>A0ABS4KJ08</accession>
<dbReference type="Gene3D" id="1.20.1540.10">
    <property type="entry name" value="Rhomboid-like"/>
    <property type="match status" value="1"/>
</dbReference>
<evidence type="ECO:0000313" key="8">
    <source>
        <dbReference type="Proteomes" id="UP001314903"/>
    </source>
</evidence>
<dbReference type="InterPro" id="IPR035952">
    <property type="entry name" value="Rhomboid-like_sf"/>
</dbReference>
<sequence>MRIIIPLRDLNPRSTTPYITVILILINIGIFVFEMFLPRDVAMNFVYAFGFTPGDLTNSILDFNLGFIGFNIATVFSSMFLHGGLGHILSNMWALWLFGDNVEDRLGHFRFLVIYFLSGFFAALAHYVLNLTSPVVVVGASGAIAGVMGIYVILFPLAKIKTLFFILIIPIFINVPAFLFIGVWFLSQISSGVISLFDDPYGAGIAWWAHIGGFVYGAYIGKRYRKKRRYYNEFY</sequence>
<evidence type="ECO:0000313" key="7">
    <source>
        <dbReference type="EMBL" id="MBP2027763.1"/>
    </source>
</evidence>
<evidence type="ECO:0000256" key="3">
    <source>
        <dbReference type="ARBA" id="ARBA00022989"/>
    </source>
</evidence>
<feature type="transmembrane region" description="Helical" evidence="5">
    <location>
        <begin position="205"/>
        <end position="221"/>
    </location>
</feature>
<evidence type="ECO:0000259" key="6">
    <source>
        <dbReference type="Pfam" id="PF01694"/>
    </source>
</evidence>
<keyword evidence="8" id="KW-1185">Reference proteome</keyword>
<evidence type="ECO:0000256" key="4">
    <source>
        <dbReference type="ARBA" id="ARBA00023136"/>
    </source>
</evidence>
<evidence type="ECO:0000256" key="5">
    <source>
        <dbReference type="SAM" id="Phobius"/>
    </source>
</evidence>
<comment type="caution">
    <text evidence="7">The sequence shown here is derived from an EMBL/GenBank/DDBJ whole genome shotgun (WGS) entry which is preliminary data.</text>
</comment>
<feature type="transmembrane region" description="Helical" evidence="5">
    <location>
        <begin position="162"/>
        <end position="185"/>
    </location>
</feature>
<proteinExistence type="predicted"/>
<dbReference type="EMBL" id="JAGGLI010000015">
    <property type="protein sequence ID" value="MBP2027763.1"/>
    <property type="molecule type" value="Genomic_DNA"/>
</dbReference>
<keyword evidence="2 5" id="KW-0812">Transmembrane</keyword>
<reference evidence="7 8" key="1">
    <citation type="submission" date="2021-03" db="EMBL/GenBank/DDBJ databases">
        <title>Genomic Encyclopedia of Type Strains, Phase IV (KMG-IV): sequencing the most valuable type-strain genomes for metagenomic binning, comparative biology and taxonomic classification.</title>
        <authorList>
            <person name="Goeker M."/>
        </authorList>
    </citation>
    <scope>NUCLEOTIDE SEQUENCE [LARGE SCALE GENOMIC DNA]</scope>
    <source>
        <strain evidence="7 8">DSM 27512</strain>
    </source>
</reference>
<gene>
    <name evidence="7" type="ORF">J2Z35_001561</name>
</gene>
<name>A0ABS4KJ08_9FIRM</name>
<organism evidence="7 8">
    <name type="scientific">Acetoanaerobium pronyense</name>
    <dbReference type="NCBI Taxonomy" id="1482736"/>
    <lineage>
        <taxon>Bacteria</taxon>
        <taxon>Bacillati</taxon>
        <taxon>Bacillota</taxon>
        <taxon>Clostridia</taxon>
        <taxon>Peptostreptococcales</taxon>
        <taxon>Filifactoraceae</taxon>
        <taxon>Acetoanaerobium</taxon>
    </lineage>
</organism>
<feature type="transmembrane region" description="Helical" evidence="5">
    <location>
        <begin position="18"/>
        <end position="37"/>
    </location>
</feature>
<dbReference type="Proteomes" id="UP001314903">
    <property type="component" value="Unassembled WGS sequence"/>
</dbReference>
<protein>
    <submittedName>
        <fullName evidence="7">Membrane associated rhomboid family serine protease</fullName>
    </submittedName>
</protein>
<feature type="transmembrane region" description="Helical" evidence="5">
    <location>
        <begin position="111"/>
        <end position="129"/>
    </location>
</feature>
<evidence type="ECO:0000256" key="1">
    <source>
        <dbReference type="ARBA" id="ARBA00004141"/>
    </source>
</evidence>
<dbReference type="SUPFAM" id="SSF144091">
    <property type="entry name" value="Rhomboid-like"/>
    <property type="match status" value="1"/>
</dbReference>
<keyword evidence="7" id="KW-0378">Hydrolase</keyword>
<dbReference type="Pfam" id="PF01694">
    <property type="entry name" value="Rhomboid"/>
    <property type="match status" value="1"/>
</dbReference>
<dbReference type="GO" id="GO:0008233">
    <property type="term" value="F:peptidase activity"/>
    <property type="evidence" value="ECO:0007669"/>
    <property type="project" value="UniProtKB-KW"/>
</dbReference>
<comment type="subcellular location">
    <subcellularLocation>
        <location evidence="1">Membrane</location>
        <topology evidence="1">Multi-pass membrane protein</topology>
    </subcellularLocation>
</comment>
<feature type="domain" description="Peptidase S54 rhomboid" evidence="6">
    <location>
        <begin position="73"/>
        <end position="222"/>
    </location>
</feature>
<feature type="transmembrane region" description="Helical" evidence="5">
    <location>
        <begin position="135"/>
        <end position="155"/>
    </location>
</feature>
<dbReference type="InterPro" id="IPR022764">
    <property type="entry name" value="Peptidase_S54_rhomboid_dom"/>
</dbReference>
<dbReference type="GO" id="GO:0006508">
    <property type="term" value="P:proteolysis"/>
    <property type="evidence" value="ECO:0007669"/>
    <property type="project" value="UniProtKB-KW"/>
</dbReference>
<keyword evidence="3 5" id="KW-1133">Transmembrane helix</keyword>
<keyword evidence="7" id="KW-0645">Protease</keyword>
<dbReference type="PANTHER" id="PTHR43731">
    <property type="entry name" value="RHOMBOID PROTEASE"/>
    <property type="match status" value="1"/>
</dbReference>
<dbReference type="InterPro" id="IPR050925">
    <property type="entry name" value="Rhomboid_protease_S54"/>
</dbReference>
<evidence type="ECO:0000256" key="2">
    <source>
        <dbReference type="ARBA" id="ARBA00022692"/>
    </source>
</evidence>
<dbReference type="PANTHER" id="PTHR43731:SF26">
    <property type="entry name" value="RHOMBOID-LIKE PROTEIN 10, CHLOROPLASTIC"/>
    <property type="match status" value="1"/>
</dbReference>